<organism evidence="3 4">
    <name type="scientific">Amycolatopsis acidiphila</name>
    <dbReference type="NCBI Taxonomy" id="715473"/>
    <lineage>
        <taxon>Bacteria</taxon>
        <taxon>Bacillati</taxon>
        <taxon>Actinomycetota</taxon>
        <taxon>Actinomycetes</taxon>
        <taxon>Pseudonocardiales</taxon>
        <taxon>Pseudonocardiaceae</taxon>
        <taxon>Amycolatopsis</taxon>
    </lineage>
</organism>
<reference evidence="3 4" key="1">
    <citation type="submission" date="2019-07" db="EMBL/GenBank/DDBJ databases">
        <title>New species of Amycolatopsis and Streptomyces.</title>
        <authorList>
            <person name="Duangmal K."/>
            <person name="Teo W.F.A."/>
            <person name="Lipun K."/>
        </authorList>
    </citation>
    <scope>NUCLEOTIDE SEQUENCE [LARGE SCALE GENOMIC DNA]</scope>
    <source>
        <strain evidence="3 4">JCM 30562</strain>
    </source>
</reference>
<evidence type="ECO:0000256" key="1">
    <source>
        <dbReference type="ARBA" id="ARBA00007673"/>
    </source>
</evidence>
<evidence type="ECO:0000313" key="4">
    <source>
        <dbReference type="Proteomes" id="UP000318578"/>
    </source>
</evidence>
<dbReference type="GO" id="GO:0016853">
    <property type="term" value="F:isomerase activity"/>
    <property type="evidence" value="ECO:0007669"/>
    <property type="project" value="UniProtKB-KW"/>
</dbReference>
<dbReference type="Proteomes" id="UP000318578">
    <property type="component" value="Unassembled WGS sequence"/>
</dbReference>
<dbReference type="OrthoDB" id="9779763at2"/>
<dbReference type="InterPro" id="IPR007400">
    <property type="entry name" value="PrpF-like"/>
</dbReference>
<comment type="similarity">
    <text evidence="1">Belongs to the PrpF family.</text>
</comment>
<accession>A0A558AFB3</accession>
<evidence type="ECO:0000313" key="3">
    <source>
        <dbReference type="EMBL" id="TVT22958.1"/>
    </source>
</evidence>
<comment type="caution">
    <text evidence="3">The sequence shown here is derived from an EMBL/GenBank/DDBJ whole genome shotgun (WGS) entry which is preliminary data.</text>
</comment>
<dbReference type="Pfam" id="PF04303">
    <property type="entry name" value="PrpF"/>
    <property type="match status" value="1"/>
</dbReference>
<dbReference type="Gene3D" id="3.10.310.10">
    <property type="entry name" value="Diaminopimelate Epimerase, Chain A, domain 1"/>
    <property type="match status" value="2"/>
</dbReference>
<sequence length="369" mass="36820">MRYLRGTWMRGGTSKCWLFDAAAVAAAGGDADTLLAAAFGSGDPRQLDGVGGATSTTSKAAIVRRSDLPGIDVDYEFAQVGIGARRVEWGSNCGNCATAIGLYALLTGLVPVRAGHTTVRLRNINTGTLLSATVDTGDGAVPESGEVFVPGAAVGGVGIELTFLDPAGAATGSLLPTGNPVDALPVAATLVDAGAPAALIDAAAFGLTGGEPVDGLAPVVPELIRLRREAALRMGLATAGSPVDHAIPKTGIVAPPVDYLAADGTPVAAGDYDLAVRMLSMLAPHPAVGLTSAVAIAAATCVADGVVARAMGHRSPAVLRLGTPAGVVTVGVERDAGGALRAVRMQRAARRIAVAEISVPEPALVPLPA</sequence>
<dbReference type="PANTHER" id="PTHR43709">
    <property type="entry name" value="ACONITATE ISOMERASE-RELATED"/>
    <property type="match status" value="1"/>
</dbReference>
<keyword evidence="4" id="KW-1185">Reference proteome</keyword>
<name>A0A558AFB3_9PSEU</name>
<gene>
    <name evidence="3" type="ORF">FNH06_11470</name>
</gene>
<evidence type="ECO:0000256" key="2">
    <source>
        <dbReference type="ARBA" id="ARBA00023235"/>
    </source>
</evidence>
<dbReference type="PANTHER" id="PTHR43709:SF2">
    <property type="entry name" value="DUF453 DOMAIN PROTEIN (AFU_ORTHOLOGUE AFUA_6G00360)"/>
    <property type="match status" value="1"/>
</dbReference>
<dbReference type="AlphaFoldDB" id="A0A558AFB3"/>
<proteinExistence type="inferred from homology"/>
<dbReference type="SUPFAM" id="SSF54506">
    <property type="entry name" value="Diaminopimelate epimerase-like"/>
    <property type="match status" value="2"/>
</dbReference>
<dbReference type="RefSeq" id="WP_144637456.1">
    <property type="nucleotide sequence ID" value="NZ_BNAX01000001.1"/>
</dbReference>
<keyword evidence="2" id="KW-0413">Isomerase</keyword>
<protein>
    <submittedName>
        <fullName evidence="3">PrpF, AcnD-accessory</fullName>
    </submittedName>
</protein>
<dbReference type="EMBL" id="VJZA01000014">
    <property type="protein sequence ID" value="TVT22958.1"/>
    <property type="molecule type" value="Genomic_DNA"/>
</dbReference>